<accession>C7MAY3</accession>
<evidence type="ECO:0000259" key="1">
    <source>
        <dbReference type="PROSITE" id="PS51186"/>
    </source>
</evidence>
<reference evidence="2 3" key="1">
    <citation type="journal article" date="2009" name="Stand. Genomic Sci.">
        <title>Complete genome sequence of Brachybacterium faecium type strain (Schefferle 6-10).</title>
        <authorList>
            <person name="Lapidus A."/>
            <person name="Pukall R."/>
            <person name="Labuttii K."/>
            <person name="Copeland A."/>
            <person name="Del Rio T.G."/>
            <person name="Nolan M."/>
            <person name="Chen F."/>
            <person name="Lucas S."/>
            <person name="Tice H."/>
            <person name="Cheng J.F."/>
            <person name="Bruce D."/>
            <person name="Goodwin L."/>
            <person name="Pitluck S."/>
            <person name="Rohde M."/>
            <person name="Goker M."/>
            <person name="Pati A."/>
            <person name="Ivanova N."/>
            <person name="Mavrommatis K."/>
            <person name="Chen A."/>
            <person name="Palaniappan K."/>
            <person name="D'haeseleer P."/>
            <person name="Chain P."/>
            <person name="Bristow J."/>
            <person name="Eisen J.A."/>
            <person name="Markowitz V."/>
            <person name="Hugenholtz P."/>
            <person name="Kyrpides N.C."/>
            <person name="Klenk H.P."/>
        </authorList>
    </citation>
    <scope>NUCLEOTIDE SEQUENCE [LARGE SCALE GENOMIC DNA]</scope>
    <source>
        <strain evidence="3">ATCC 43885 / DSM 4810 / JCM 11609 / LMG 19847 / NBRC 14762 / NCIMB 9860 / 6-10</strain>
    </source>
</reference>
<dbReference type="Pfam" id="PF00583">
    <property type="entry name" value="Acetyltransf_1"/>
    <property type="match status" value="1"/>
</dbReference>
<dbReference type="AlphaFoldDB" id="C7MAY3"/>
<evidence type="ECO:0000313" key="3">
    <source>
        <dbReference type="Proteomes" id="UP000001919"/>
    </source>
</evidence>
<dbReference type="Gene3D" id="3.40.630.30">
    <property type="match status" value="1"/>
</dbReference>
<dbReference type="eggNOG" id="COG1247">
    <property type="taxonomic scope" value="Bacteria"/>
</dbReference>
<dbReference type="KEGG" id="bfa:Bfae_31100"/>
<dbReference type="InterPro" id="IPR000182">
    <property type="entry name" value="GNAT_dom"/>
</dbReference>
<dbReference type="GO" id="GO:0016747">
    <property type="term" value="F:acyltransferase activity, transferring groups other than amino-acyl groups"/>
    <property type="evidence" value="ECO:0007669"/>
    <property type="project" value="InterPro"/>
</dbReference>
<organism evidence="2 3">
    <name type="scientific">Brachybacterium faecium (strain ATCC 43885 / DSM 4810 / JCM 11609 / LMG 19847 / NBRC 14762 / NCIMB 9860 / 6-10)</name>
    <dbReference type="NCBI Taxonomy" id="446465"/>
    <lineage>
        <taxon>Bacteria</taxon>
        <taxon>Bacillati</taxon>
        <taxon>Actinomycetota</taxon>
        <taxon>Actinomycetes</taxon>
        <taxon>Micrococcales</taxon>
        <taxon>Dermabacteraceae</taxon>
        <taxon>Brachybacterium</taxon>
    </lineage>
</organism>
<dbReference type="STRING" id="446465.Bfae_31100"/>
<dbReference type="OrthoDB" id="3239945at2"/>
<keyword evidence="2" id="KW-0808">Transferase</keyword>
<dbReference type="SUPFAM" id="SSF55729">
    <property type="entry name" value="Acyl-CoA N-acyltransferases (Nat)"/>
    <property type="match status" value="1"/>
</dbReference>
<evidence type="ECO:0000313" key="2">
    <source>
        <dbReference type="EMBL" id="ACU86870.1"/>
    </source>
</evidence>
<feature type="domain" description="N-acetyltransferase" evidence="1">
    <location>
        <begin position="1"/>
        <end position="187"/>
    </location>
</feature>
<keyword evidence="3" id="KW-1185">Reference proteome</keyword>
<name>C7MAY3_BRAFD</name>
<sequence>MTVVRIVPATAERWPDLGRAFGPREKNRHSCWCQRFLRHEEPDNQSALQREIQDAGEPVGLLAYCGDEVVGWTRVVPRSTLPGITTNRALTRILDDDPRAWWVSCFVVRRENRGSGVGGSLLGAAVDWAAQHGASVLDGHPVDVDGLTGTPSPSALFTGTLAMFQRAGFTEIGRTYRTRPVMRHQLQHHARIRSASQRDRLAT</sequence>
<gene>
    <name evidence="2" type="ordered locus">Bfae_31100</name>
</gene>
<proteinExistence type="predicted"/>
<protein>
    <submittedName>
        <fullName evidence="2">Acetyltransferase (GNAT) family protein</fullName>
    </submittedName>
</protein>
<dbReference type="Proteomes" id="UP000001919">
    <property type="component" value="Chromosome"/>
</dbReference>
<dbReference type="EMBL" id="CP001643">
    <property type="protein sequence ID" value="ACU86870.1"/>
    <property type="molecule type" value="Genomic_DNA"/>
</dbReference>
<dbReference type="HOGENOM" id="CLU_105867_0_0_11"/>
<dbReference type="InterPro" id="IPR016181">
    <property type="entry name" value="Acyl_CoA_acyltransferase"/>
</dbReference>
<dbReference type="PROSITE" id="PS51186">
    <property type="entry name" value="GNAT"/>
    <property type="match status" value="1"/>
</dbReference>